<comment type="caution">
    <text evidence="1">The sequence shown here is derived from an EMBL/GenBank/DDBJ whole genome shotgun (WGS) entry which is preliminary data.</text>
</comment>
<evidence type="ECO:0000313" key="1">
    <source>
        <dbReference type="EMBL" id="RYV49794.1"/>
    </source>
</evidence>
<gene>
    <name evidence="1" type="ORF">EUA98_16850</name>
</gene>
<protein>
    <submittedName>
        <fullName evidence="1">Uncharacterized protein</fullName>
    </submittedName>
</protein>
<evidence type="ECO:0000313" key="2">
    <source>
        <dbReference type="Proteomes" id="UP000293764"/>
    </source>
</evidence>
<reference evidence="1 2" key="1">
    <citation type="submission" date="2019-01" db="EMBL/GenBank/DDBJ databases">
        <title>Novel species of Cellulomonas.</title>
        <authorList>
            <person name="Liu Q."/>
            <person name="Xin Y.-H."/>
        </authorList>
    </citation>
    <scope>NUCLEOTIDE SEQUENCE [LARGE SCALE GENOMIC DNA]</scope>
    <source>
        <strain evidence="1 2">HLT2-17</strain>
    </source>
</reference>
<keyword evidence="2" id="KW-1185">Reference proteome</keyword>
<proteinExistence type="predicted"/>
<name>A0A4V1ZGU8_9MICO</name>
<sequence length="76" mass="8617">MIDDPAQWPEPLMREHPRVALIETDSGEVISTWDRLVCGQDPSYLPALQEAWAGKSIVIVDMDTNELLRVVDQVKK</sequence>
<dbReference type="Proteomes" id="UP000293764">
    <property type="component" value="Unassembled WGS sequence"/>
</dbReference>
<dbReference type="EMBL" id="SDWW01000052">
    <property type="protein sequence ID" value="RYV49794.1"/>
    <property type="molecule type" value="Genomic_DNA"/>
</dbReference>
<dbReference type="AlphaFoldDB" id="A0A4V1ZGU8"/>
<accession>A0A4V1ZGU8</accession>
<organism evidence="1 2">
    <name type="scientific">Pengzhenrongella frigida</name>
    <dbReference type="NCBI Taxonomy" id="1259133"/>
    <lineage>
        <taxon>Bacteria</taxon>
        <taxon>Bacillati</taxon>
        <taxon>Actinomycetota</taxon>
        <taxon>Actinomycetes</taxon>
        <taxon>Micrococcales</taxon>
        <taxon>Pengzhenrongella</taxon>
    </lineage>
</organism>